<evidence type="ECO:0000256" key="3">
    <source>
        <dbReference type="ARBA" id="ARBA00022801"/>
    </source>
</evidence>
<dbReference type="Gene3D" id="3.20.20.140">
    <property type="entry name" value="Metal-dependent hydrolases"/>
    <property type="match status" value="1"/>
</dbReference>
<feature type="domain" description="Amidohydrolase-related" evidence="8">
    <location>
        <begin position="57"/>
        <end position="384"/>
    </location>
</feature>
<evidence type="ECO:0000256" key="1">
    <source>
        <dbReference type="ARBA" id="ARBA00010716"/>
    </source>
</evidence>
<keyword evidence="2 7" id="KW-0479">Metal-binding</keyword>
<dbReference type="Pfam" id="PF01979">
    <property type="entry name" value="Amidohydro_1"/>
    <property type="match status" value="1"/>
</dbReference>
<dbReference type="FunFam" id="3.20.20.140:FF:000004">
    <property type="entry name" value="N-acetylglucosamine-6-phosphate deacetylase"/>
    <property type="match status" value="1"/>
</dbReference>
<dbReference type="GO" id="GO:0006046">
    <property type="term" value="P:N-acetylglucosamine catabolic process"/>
    <property type="evidence" value="ECO:0007669"/>
    <property type="project" value="TreeGrafter"/>
</dbReference>
<evidence type="ECO:0000256" key="5">
    <source>
        <dbReference type="PIRNR" id="PIRNR038994"/>
    </source>
</evidence>
<dbReference type="InterPro" id="IPR032466">
    <property type="entry name" value="Metal_Hydrolase"/>
</dbReference>
<dbReference type="AlphaFoldDB" id="A0A363P1D4"/>
<feature type="active site" description="Proton donor/acceptor" evidence="6">
    <location>
        <position position="285"/>
    </location>
</feature>
<dbReference type="GO" id="GO:0046872">
    <property type="term" value="F:metal ion binding"/>
    <property type="evidence" value="ECO:0007669"/>
    <property type="project" value="UniProtKB-KW"/>
</dbReference>
<protein>
    <submittedName>
        <fullName evidence="9">N-acetylglucosamine-6-phosphate deacetylase</fullName>
    </submittedName>
</protein>
<evidence type="ECO:0000256" key="2">
    <source>
        <dbReference type="ARBA" id="ARBA00022723"/>
    </source>
</evidence>
<feature type="binding site" evidence="7">
    <location>
        <position position="136"/>
    </location>
    <ligand>
        <name>Zn(2+)</name>
        <dbReference type="ChEBI" id="CHEBI:29105"/>
    </ligand>
</feature>
<evidence type="ECO:0000313" key="9">
    <source>
        <dbReference type="EMBL" id="PUV26653.1"/>
    </source>
</evidence>
<gene>
    <name evidence="9" type="primary">nagA</name>
    <name evidence="9" type="ORF">DCO56_04360</name>
</gene>
<reference evidence="9 10" key="1">
    <citation type="submission" date="2018-04" db="EMBL/GenBank/DDBJ databases">
        <title>Sphingobacterium sp. M46 Genome.</title>
        <authorList>
            <person name="Cheng J."/>
            <person name="Li Y."/>
        </authorList>
    </citation>
    <scope>NUCLEOTIDE SEQUENCE [LARGE SCALE GENOMIC DNA]</scope>
    <source>
        <strain evidence="9 10">M46</strain>
    </source>
</reference>
<evidence type="ECO:0000259" key="8">
    <source>
        <dbReference type="Pfam" id="PF01979"/>
    </source>
</evidence>
<dbReference type="PIRSF" id="PIRSF038994">
    <property type="entry name" value="NagA"/>
    <property type="match status" value="1"/>
</dbReference>
<dbReference type="InterPro" id="IPR006680">
    <property type="entry name" value="Amidohydro-rel"/>
</dbReference>
<evidence type="ECO:0000313" key="10">
    <source>
        <dbReference type="Proteomes" id="UP000250831"/>
    </source>
</evidence>
<dbReference type="GO" id="GO:0008448">
    <property type="term" value="F:N-acetylglucosamine-6-phosphate deacetylase activity"/>
    <property type="evidence" value="ECO:0007669"/>
    <property type="project" value="InterPro"/>
</dbReference>
<evidence type="ECO:0000256" key="7">
    <source>
        <dbReference type="PIRSR" id="PIRSR038994-3"/>
    </source>
</evidence>
<feature type="binding site" evidence="7">
    <location>
        <position position="223"/>
    </location>
    <ligand>
        <name>Zn(2+)</name>
        <dbReference type="ChEBI" id="CHEBI:29105"/>
    </ligand>
</feature>
<evidence type="ECO:0000256" key="6">
    <source>
        <dbReference type="PIRSR" id="PIRSR038994-1"/>
    </source>
</evidence>
<dbReference type="PANTHER" id="PTHR11113">
    <property type="entry name" value="N-ACETYLGLUCOSAMINE-6-PHOSPHATE DEACETYLASE"/>
    <property type="match status" value="1"/>
</dbReference>
<dbReference type="PANTHER" id="PTHR11113:SF14">
    <property type="entry name" value="N-ACETYLGLUCOSAMINE-6-PHOSPHATE DEACETYLASE"/>
    <property type="match status" value="1"/>
</dbReference>
<proteinExistence type="inferred from homology"/>
<comment type="cofactor">
    <cofactor evidence="7">
        <name>a divalent metal cation</name>
        <dbReference type="ChEBI" id="CHEBI:60240"/>
    </cofactor>
    <text evidence="7">Binds 1 divalent metal cation per subunit.</text>
</comment>
<dbReference type="InterPro" id="IPR011059">
    <property type="entry name" value="Metal-dep_hydrolase_composite"/>
</dbReference>
<dbReference type="SUPFAM" id="SSF51556">
    <property type="entry name" value="Metallo-dependent hydrolases"/>
    <property type="match status" value="1"/>
</dbReference>
<dbReference type="InterPro" id="IPR003764">
    <property type="entry name" value="GlcNAc_6-P_deAcase"/>
</dbReference>
<keyword evidence="3 5" id="KW-0378">Hydrolase</keyword>
<keyword evidence="10" id="KW-1185">Reference proteome</keyword>
<keyword evidence="4 5" id="KW-0119">Carbohydrate metabolism</keyword>
<accession>A0A363P1D4</accession>
<evidence type="ECO:0000256" key="4">
    <source>
        <dbReference type="ARBA" id="ARBA00023277"/>
    </source>
</evidence>
<dbReference type="Gene3D" id="2.30.40.10">
    <property type="entry name" value="Urease, subunit C, domain 1"/>
    <property type="match status" value="1"/>
</dbReference>
<dbReference type="CDD" id="cd00854">
    <property type="entry name" value="NagA"/>
    <property type="match status" value="1"/>
</dbReference>
<dbReference type="SUPFAM" id="SSF51338">
    <property type="entry name" value="Composite domain of metallo-dependent hydrolases"/>
    <property type="match status" value="1"/>
</dbReference>
<dbReference type="EMBL" id="QCXX01000001">
    <property type="protein sequence ID" value="PUV26653.1"/>
    <property type="molecule type" value="Genomic_DNA"/>
</dbReference>
<dbReference type="OrthoDB" id="9776488at2"/>
<comment type="similarity">
    <text evidence="1 5">Belongs to the metallo-dependent hydrolases superfamily. NagA family.</text>
</comment>
<organism evidence="9 10">
    <name type="scientific">Sphingobacterium athyrii</name>
    <dbReference type="NCBI Taxonomy" id="2152717"/>
    <lineage>
        <taxon>Bacteria</taxon>
        <taxon>Pseudomonadati</taxon>
        <taxon>Bacteroidota</taxon>
        <taxon>Sphingobacteriia</taxon>
        <taxon>Sphingobacteriales</taxon>
        <taxon>Sphingobacteriaceae</taxon>
        <taxon>Sphingobacterium</taxon>
    </lineage>
</organism>
<dbReference type="Proteomes" id="UP000250831">
    <property type="component" value="Unassembled WGS sequence"/>
</dbReference>
<name>A0A363P1D4_9SPHI</name>
<dbReference type="RefSeq" id="WP_108632484.1">
    <property type="nucleotide sequence ID" value="NZ_QCXX01000001.1"/>
</dbReference>
<comment type="caution">
    <text evidence="9">The sequence shown here is derived from an EMBL/GenBank/DDBJ whole genome shotgun (WGS) entry which is preliminary data.</text>
</comment>
<sequence length="399" mass="43721">MRIITNANIIMPDRMIANGTLWIADGKIVAIKEGYVAREAVDAAWSAAEWMDGQGFYLAPGFIDIHVHGGGGADFMDNTVAAFLTVAETHLCHGTTAMLPTTLTSEPEELLELFSVYELARERNTVGSRFLGLHLEGPYFAMNQRGAQDPKYIRNPDPKEYIPILERYHPIISRWSAAPELPGALDFGRAVRSYGILLALAHTDAVYEEILPAVEVGYRLATHFYSGMSGMTRRNAYRYAGAIESCFLLDQVDVEIIADGVHLPEPFLRLIHKVKGTDKMILITDAMRAAGMPEGKSVLGSLRRGTEVIVEEGVAKLPDRSSFAGSVATADRLLRTMINQGGVSLPEAVQMMTVNPARLLGLDHQIGSIAVGMDADLVLFDDHINIQHSLIAGELRYSK</sequence>
<feature type="binding site" evidence="7">
    <location>
        <position position="202"/>
    </location>
    <ligand>
        <name>Zn(2+)</name>
        <dbReference type="ChEBI" id="CHEBI:29105"/>
    </ligand>
</feature>
<dbReference type="NCBIfam" id="TIGR00221">
    <property type="entry name" value="nagA"/>
    <property type="match status" value="1"/>
</dbReference>